<organism evidence="5">
    <name type="scientific">Mycobacterium sp. (strain JLS)</name>
    <dbReference type="NCBI Taxonomy" id="164757"/>
    <lineage>
        <taxon>Bacteria</taxon>
        <taxon>Bacillati</taxon>
        <taxon>Actinomycetota</taxon>
        <taxon>Actinomycetes</taxon>
        <taxon>Mycobacteriales</taxon>
        <taxon>Mycobacteriaceae</taxon>
        <taxon>Mycobacterium</taxon>
    </lineage>
</organism>
<dbReference type="InterPro" id="IPR013131">
    <property type="entry name" value="Mannitol_DH_N"/>
</dbReference>
<dbReference type="SUPFAM" id="SSF51735">
    <property type="entry name" value="NAD(P)-binding Rossmann-fold domains"/>
    <property type="match status" value="1"/>
</dbReference>
<proteinExistence type="predicted"/>
<dbReference type="InterPro" id="IPR050988">
    <property type="entry name" value="Mannitol_DH/Oxidoreductase"/>
</dbReference>
<dbReference type="InterPro" id="IPR013328">
    <property type="entry name" value="6PGD_dom2"/>
</dbReference>
<dbReference type="SUPFAM" id="SSF48179">
    <property type="entry name" value="6-phosphogluconate dehydrogenase C-terminal domain-like"/>
    <property type="match status" value="1"/>
</dbReference>
<dbReference type="PANTHER" id="PTHR43362:SF1">
    <property type="entry name" value="MANNITOL DEHYDROGENASE 2-RELATED"/>
    <property type="match status" value="1"/>
</dbReference>
<evidence type="ECO:0000259" key="3">
    <source>
        <dbReference type="Pfam" id="PF01232"/>
    </source>
</evidence>
<gene>
    <name evidence="5" type="ordered locus">Mjls_4739</name>
</gene>
<dbReference type="InterPro" id="IPR000669">
    <property type="entry name" value="Mannitol_DH"/>
</dbReference>
<evidence type="ECO:0000256" key="1">
    <source>
        <dbReference type="ARBA" id="ARBA00023002"/>
    </source>
</evidence>
<dbReference type="PANTHER" id="PTHR43362">
    <property type="entry name" value="MANNITOL DEHYDROGENASE DSF1-RELATED"/>
    <property type="match status" value="1"/>
</dbReference>
<dbReference type="Pfam" id="PF08125">
    <property type="entry name" value="Mannitol_dh_C"/>
    <property type="match status" value="1"/>
</dbReference>
<dbReference type="Gene3D" id="3.40.50.720">
    <property type="entry name" value="NAD(P)-binding Rossmann-like Domain"/>
    <property type="match status" value="1"/>
</dbReference>
<dbReference type="EMBL" id="CP000580">
    <property type="protein sequence ID" value="ABO00505.1"/>
    <property type="molecule type" value="Genomic_DNA"/>
</dbReference>
<evidence type="ECO:0000313" key="5">
    <source>
        <dbReference type="EMBL" id="ABO00505.1"/>
    </source>
</evidence>
<keyword evidence="1" id="KW-0560">Oxidoreductase</keyword>
<comment type="catalytic activity">
    <reaction evidence="2">
        <text>D-mannitol 1-phosphate + NAD(+) = beta-D-fructose 6-phosphate + NADH + H(+)</text>
        <dbReference type="Rhea" id="RHEA:19661"/>
        <dbReference type="ChEBI" id="CHEBI:15378"/>
        <dbReference type="ChEBI" id="CHEBI:57540"/>
        <dbReference type="ChEBI" id="CHEBI:57634"/>
        <dbReference type="ChEBI" id="CHEBI:57945"/>
        <dbReference type="ChEBI" id="CHEBI:61381"/>
        <dbReference type="EC" id="1.1.1.17"/>
    </reaction>
</comment>
<sequence>MKLDGSTLPDIPIAKPTYARGDVSVGIVHFGVGGFHRAHQAMYVDALLEKGLAAEWGICGVGVLPGDRKMADALGAQDGLYTLLLEKPDGTRDARVIGSIVDYRYAPDDPEGVVELLAAPSTRIVSLTITEGGYEVDKVDADSVNVFGLITDALALRRDRGVRPPTIVSCDNIEGNGDVARAAFMCYADRTHPGLSEWIGANTRFPNSMVDRITPVTTPEVIATVRDEFGVDDAWPVVAEPFTSWVLEDTFTDGRPPFEDVGVLLVDDVTPYELMKLRLLNASHQALCYFGYLAGYRLVHDAAADPLFAELLRRYMDSEATPTLRPVPGIDLPDYKRTLIERFANPGVRDTIARLCYGSSDRIPKWLLPVVRENLRTGAPIQLSAAVVASWARYAEGVDEQGQPIDVQDQLADELVPLARAQRDNPTSFIENRSVFGDLVDEKRFVDEYVATLESLHRVGARATLEALVGKP</sequence>
<dbReference type="InterPro" id="IPR036291">
    <property type="entry name" value="NAD(P)-bd_dom_sf"/>
</dbReference>
<dbReference type="InterPro" id="IPR013118">
    <property type="entry name" value="Mannitol_DH_C"/>
</dbReference>
<dbReference type="AlphaFoldDB" id="A0A5Q5CM98"/>
<feature type="domain" description="Mannitol dehydrogenase N-terminal" evidence="3">
    <location>
        <begin position="26"/>
        <end position="259"/>
    </location>
</feature>
<dbReference type="GO" id="GO:0008926">
    <property type="term" value="F:mannitol-1-phosphate 5-dehydrogenase activity"/>
    <property type="evidence" value="ECO:0007669"/>
    <property type="project" value="UniProtKB-EC"/>
</dbReference>
<name>A0A5Q5CM98_MYCSJ</name>
<evidence type="ECO:0000259" key="4">
    <source>
        <dbReference type="Pfam" id="PF08125"/>
    </source>
</evidence>
<feature type="domain" description="Mannitol dehydrogenase C-terminal" evidence="4">
    <location>
        <begin position="268"/>
        <end position="456"/>
    </location>
</feature>
<dbReference type="Gene3D" id="1.10.1040.10">
    <property type="entry name" value="N-(1-d-carboxylethyl)-l-norvaline Dehydrogenase, domain 2"/>
    <property type="match status" value="1"/>
</dbReference>
<dbReference type="KEGG" id="mjl:Mjls_4739"/>
<dbReference type="Pfam" id="PF01232">
    <property type="entry name" value="Mannitol_dh"/>
    <property type="match status" value="1"/>
</dbReference>
<protein>
    <submittedName>
        <fullName evidence="5">Mannitol dehydrogenase, C-terminal domain</fullName>
    </submittedName>
</protein>
<dbReference type="PRINTS" id="PR00084">
    <property type="entry name" value="MTLDHDRGNASE"/>
</dbReference>
<dbReference type="InterPro" id="IPR008927">
    <property type="entry name" value="6-PGluconate_DH-like_C_sf"/>
</dbReference>
<accession>A0A5Q5CM98</accession>
<evidence type="ECO:0000256" key="2">
    <source>
        <dbReference type="ARBA" id="ARBA00048615"/>
    </source>
</evidence>
<reference evidence="5" key="1">
    <citation type="submission" date="2007-02" db="EMBL/GenBank/DDBJ databases">
        <title>Complete sequence of Mycobacterium sp. JLS.</title>
        <authorList>
            <consortium name="US DOE Joint Genome Institute"/>
            <person name="Copeland A."/>
            <person name="Lucas S."/>
            <person name="Lapidus A."/>
            <person name="Barry K."/>
            <person name="Detter J.C."/>
            <person name="Glavina del Rio T."/>
            <person name="Hammon N."/>
            <person name="Israni S."/>
            <person name="Dalin E."/>
            <person name="Tice H."/>
            <person name="Pitluck S."/>
            <person name="Chain P."/>
            <person name="Malfatti S."/>
            <person name="Shin M."/>
            <person name="Vergez L."/>
            <person name="Schmutz J."/>
            <person name="Larimer F."/>
            <person name="Land M."/>
            <person name="Hauser L."/>
            <person name="Kyrpides N."/>
            <person name="Mikhailova N."/>
            <person name="Miller C.D."/>
            <person name="Anderson A.J."/>
            <person name="Sims R.C."/>
            <person name="Richardson P."/>
        </authorList>
    </citation>
    <scope>NUCLEOTIDE SEQUENCE [LARGE SCALE GENOMIC DNA]</scope>
    <source>
        <strain evidence="5">JLS</strain>
    </source>
</reference>